<comment type="caution">
    <text evidence="2">The sequence shown here is derived from an EMBL/GenBank/DDBJ whole genome shotgun (WGS) entry which is preliminary data.</text>
</comment>
<dbReference type="InterPro" id="IPR007345">
    <property type="entry name" value="Polysacch_pyruvyl_Trfase"/>
</dbReference>
<keyword evidence="3" id="KW-1185">Reference proteome</keyword>
<accession>A0ABY2SCN1</accession>
<organism evidence="2 3">
    <name type="scientific">Prauserella endophytica</name>
    <dbReference type="NCBI Taxonomy" id="1592324"/>
    <lineage>
        <taxon>Bacteria</taxon>
        <taxon>Bacillati</taxon>
        <taxon>Actinomycetota</taxon>
        <taxon>Actinomycetes</taxon>
        <taxon>Pseudonocardiales</taxon>
        <taxon>Pseudonocardiaceae</taxon>
        <taxon>Prauserella</taxon>
        <taxon>Prauserella coralliicola group</taxon>
    </lineage>
</organism>
<dbReference type="Proteomes" id="UP000309992">
    <property type="component" value="Unassembled WGS sequence"/>
</dbReference>
<dbReference type="PANTHER" id="PTHR36836:SF1">
    <property type="entry name" value="COLANIC ACID BIOSYNTHESIS PROTEIN WCAK"/>
    <property type="match status" value="1"/>
</dbReference>
<proteinExistence type="predicted"/>
<dbReference type="EMBL" id="SWMS01000001">
    <property type="protein sequence ID" value="TKG73704.1"/>
    <property type="molecule type" value="Genomic_DNA"/>
</dbReference>
<protein>
    <recommendedName>
        <fullName evidence="1">Polysaccharide pyruvyl transferase domain-containing protein</fullName>
    </recommendedName>
</protein>
<evidence type="ECO:0000313" key="2">
    <source>
        <dbReference type="EMBL" id="TKG73704.1"/>
    </source>
</evidence>
<dbReference type="Pfam" id="PF04230">
    <property type="entry name" value="PS_pyruv_trans"/>
    <property type="match status" value="1"/>
</dbReference>
<feature type="domain" description="Polysaccharide pyruvyl transferase" evidence="1">
    <location>
        <begin position="19"/>
        <end position="333"/>
    </location>
</feature>
<evidence type="ECO:0000259" key="1">
    <source>
        <dbReference type="Pfam" id="PF04230"/>
    </source>
</evidence>
<gene>
    <name evidence="2" type="ORF">FCN18_03915</name>
</gene>
<name>A0ABY2SCN1_9PSEU</name>
<reference evidence="2 3" key="1">
    <citation type="journal article" date="2015" name="Antonie Van Leeuwenhoek">
        <title>Prauserella endophytica sp. nov., an endophytic actinobacterium isolated from Tamarix taklamakanensis.</title>
        <authorList>
            <person name="Liu J.M."/>
            <person name="Habden X."/>
            <person name="Guo L."/>
            <person name="Tuo L."/>
            <person name="Jiang Z.K."/>
            <person name="Liu S.W."/>
            <person name="Liu X.F."/>
            <person name="Chen L."/>
            <person name="Li R.F."/>
            <person name="Zhang Y.Q."/>
            <person name="Sun C.H."/>
        </authorList>
    </citation>
    <scope>NUCLEOTIDE SEQUENCE [LARGE SCALE GENOMIC DNA]</scope>
    <source>
        <strain evidence="2 3">CGMCC 4.7182</strain>
    </source>
</reference>
<dbReference type="PANTHER" id="PTHR36836">
    <property type="entry name" value="COLANIC ACID BIOSYNTHESIS PROTEIN WCAK"/>
    <property type="match status" value="1"/>
</dbReference>
<sequence>MSRTAPPRVGLFGLLGSGNIGNDGSLEVILDYLQREHPDAVLSGFCSGAAVVRERYGLPTASLHWFYGRPRPRTRVGVFVAKALGKLLDPIRVLRWVRGQDVVIVPGAGVLETTLPLRAWGFPLSLFLLTAAGRLTGTPVALVNVGANVIKQRATRLFIGSAAKLAHYRSFRDVRSRAALQEMGADTVADDVYPDLVFALPEPEASTDTGTPVVGVGLMAFSGSNDDRRDAARIRATYVTAMKEFVCRLIDRGYRLRLFTGDIYDDAVVADVLADLREQRPGLPASAVVAEPMTTLRELMRQMAGVDFVVGTRYHNVLCGLKLAKPTISISYSAKSDDLMAEFGMAEFCQPAKAVDVDRLVAQFTELERRADELRPALAERSRACRERLEQQYSVLSKALFPNGGRR</sequence>
<dbReference type="RefSeq" id="WP_137093260.1">
    <property type="nucleotide sequence ID" value="NZ_SWMS01000001.1"/>
</dbReference>
<evidence type="ECO:0000313" key="3">
    <source>
        <dbReference type="Proteomes" id="UP000309992"/>
    </source>
</evidence>